<name>A0A0H2X8A4_XANC8</name>
<dbReference type="RefSeq" id="WP_011269849.1">
    <property type="nucleotide sequence ID" value="NC_007086.1"/>
</dbReference>
<dbReference type="KEGG" id="xcb:XC_2425"/>
<protein>
    <submittedName>
        <fullName evidence="4">Uncharacterized protein</fullName>
    </submittedName>
</protein>
<dbReference type="AlphaFoldDB" id="A0A0H2X8A4"/>
<dbReference type="Proteomes" id="UP000000420">
    <property type="component" value="Chromosome"/>
</dbReference>
<dbReference type="InterPro" id="IPR057055">
    <property type="entry name" value="wHTH-PRTase_assoc"/>
</dbReference>
<evidence type="ECO:0000259" key="2">
    <source>
        <dbReference type="Pfam" id="PF24390"/>
    </source>
</evidence>
<evidence type="ECO:0000313" key="5">
    <source>
        <dbReference type="Proteomes" id="UP000000420"/>
    </source>
</evidence>
<accession>A0A0H2X8A4</accession>
<sequence length="423" mass="47250">MAGNAQFIDAESTSGWLAQFLPDEQIIWVKMLRRMLLVSSDEFAHGIHNLVLARLAELPGLAPIGLYAEREVRKNWKTKVALPLFKQTQGKVRSATSTFRAIDPVLTWVPEVGSEGIIAQLVTELCRVDPKFLNHPNPRQIRSKQMRRFIVLTDFIGSGERMEHFLNAAWATWSMRSWHSSRARKGITFEVIAYSATEAGRQRIEAHKCSPKISLVAPCPTIGSSFPESEANEIRQLCIDRDPGDHDAVKSLGYGGTGALIAFAHGAPNNVPRILTEPSKRKPIQIPLFPKRATAVTRSTFSSILATKADIDEALTRIGRERLAQSGFASGLPLQTAKRLLVLAALTSRQRQIEVIAGRTNLTIPEVESAIDALSTLKWITPQRRLTDEGQRELRKHRPSKQKPTIPLEPQRDYYPKQLRAPV</sequence>
<feature type="domain" description="PRTase-CE" evidence="2">
    <location>
        <begin position="15"/>
        <end position="281"/>
    </location>
</feature>
<proteinExistence type="predicted"/>
<evidence type="ECO:0000259" key="3">
    <source>
        <dbReference type="Pfam" id="PF24409"/>
    </source>
</evidence>
<dbReference type="Pfam" id="PF24409">
    <property type="entry name" value="wHTH-PRTase_assc"/>
    <property type="match status" value="1"/>
</dbReference>
<feature type="domain" description="PRTase associated wHTH" evidence="3">
    <location>
        <begin position="340"/>
        <end position="421"/>
    </location>
</feature>
<feature type="region of interest" description="Disordered" evidence="1">
    <location>
        <begin position="388"/>
        <end position="423"/>
    </location>
</feature>
<organism evidence="4 5">
    <name type="scientific">Xanthomonas campestris pv. campestris (strain 8004)</name>
    <dbReference type="NCBI Taxonomy" id="314565"/>
    <lineage>
        <taxon>Bacteria</taxon>
        <taxon>Pseudomonadati</taxon>
        <taxon>Pseudomonadota</taxon>
        <taxon>Gammaproteobacteria</taxon>
        <taxon>Lysobacterales</taxon>
        <taxon>Lysobacteraceae</taxon>
        <taxon>Xanthomonas</taxon>
    </lineage>
</organism>
<evidence type="ECO:0000256" key="1">
    <source>
        <dbReference type="SAM" id="MobiDB-lite"/>
    </source>
</evidence>
<dbReference type="Pfam" id="PF24390">
    <property type="entry name" value="PRTase-CE"/>
    <property type="match status" value="1"/>
</dbReference>
<gene>
    <name evidence="4" type="ordered locus">XC_2425</name>
</gene>
<dbReference type="HOGENOM" id="CLU_036712_0_0_6"/>
<dbReference type="InterPro" id="IPR056920">
    <property type="entry name" value="PRTase-CE"/>
</dbReference>
<dbReference type="EMBL" id="CP000050">
    <property type="protein sequence ID" value="AAY49475.1"/>
    <property type="molecule type" value="Genomic_DNA"/>
</dbReference>
<reference evidence="4 5" key="1">
    <citation type="journal article" date="2005" name="Genome Res.">
        <title>Comparative and functional genomic analyses of the pathogenicity of phytopathogen Xanthomonas campestris pv. campestris.</title>
        <authorList>
            <person name="Qian W."/>
            <person name="Jia Y."/>
            <person name="Ren S.X."/>
            <person name="He Y.Q."/>
            <person name="Feng J.X."/>
            <person name="Lu L.F."/>
            <person name="Sun Q."/>
            <person name="Ying G."/>
            <person name="Tang D.J."/>
            <person name="Tang H."/>
            <person name="Wu W."/>
            <person name="Hao P."/>
            <person name="Wang L."/>
            <person name="Jiang B.L."/>
            <person name="Zeng S."/>
            <person name="Gu W.Y."/>
            <person name="Lu G."/>
            <person name="Rong L."/>
            <person name="Tian Y."/>
            <person name="Yao Z."/>
            <person name="Fu G."/>
            <person name="Chen B."/>
            <person name="Fang R."/>
            <person name="Qiang B."/>
            <person name="Chen Z."/>
            <person name="Zhao G.P."/>
            <person name="Tang J.L."/>
            <person name="He C."/>
        </authorList>
    </citation>
    <scope>NUCLEOTIDE SEQUENCE [LARGE SCALE GENOMIC DNA]</scope>
    <source>
        <strain evidence="4 5">8004</strain>
    </source>
</reference>
<evidence type="ECO:0000313" key="4">
    <source>
        <dbReference type="EMBL" id="AAY49475.1"/>
    </source>
</evidence>